<proteinExistence type="predicted"/>
<keyword evidence="2" id="KW-1185">Reference proteome</keyword>
<dbReference type="Proteomes" id="UP001295684">
    <property type="component" value="Unassembled WGS sequence"/>
</dbReference>
<gene>
    <name evidence="1" type="ORF">ECRASSUSDP1_LOCUS22214</name>
</gene>
<sequence length="162" mass="17867">MGCLCNLAVAAQDLNPDCVGERICECKSSGNAKPGGEHFEIHLDSNSEESWHELNFELFSPQGIKELGEINLTLDCLLCSSEKLLRVSALLLKLNNDCCFNGYDEESVDACTSSHKVFNGCIKRLSCVITLFRSLAASSCCLNCSLFAELFSWYLNCIFFVA</sequence>
<dbReference type="AlphaFoldDB" id="A0AAD1XXK9"/>
<evidence type="ECO:0000313" key="1">
    <source>
        <dbReference type="EMBL" id="CAI2380774.1"/>
    </source>
</evidence>
<evidence type="ECO:0000313" key="2">
    <source>
        <dbReference type="Proteomes" id="UP001295684"/>
    </source>
</evidence>
<reference evidence="1" key="1">
    <citation type="submission" date="2023-07" db="EMBL/GenBank/DDBJ databases">
        <authorList>
            <consortium name="AG Swart"/>
            <person name="Singh M."/>
            <person name="Singh A."/>
            <person name="Seah K."/>
            <person name="Emmerich C."/>
        </authorList>
    </citation>
    <scope>NUCLEOTIDE SEQUENCE</scope>
    <source>
        <strain evidence="1">DP1</strain>
    </source>
</reference>
<comment type="caution">
    <text evidence="1">The sequence shown here is derived from an EMBL/GenBank/DDBJ whole genome shotgun (WGS) entry which is preliminary data.</text>
</comment>
<name>A0AAD1XXK9_EUPCR</name>
<protein>
    <submittedName>
        <fullName evidence="1">Uncharacterized protein</fullName>
    </submittedName>
</protein>
<dbReference type="EMBL" id="CAMPGE010022758">
    <property type="protein sequence ID" value="CAI2380774.1"/>
    <property type="molecule type" value="Genomic_DNA"/>
</dbReference>
<organism evidence="1 2">
    <name type="scientific">Euplotes crassus</name>
    <dbReference type="NCBI Taxonomy" id="5936"/>
    <lineage>
        <taxon>Eukaryota</taxon>
        <taxon>Sar</taxon>
        <taxon>Alveolata</taxon>
        <taxon>Ciliophora</taxon>
        <taxon>Intramacronucleata</taxon>
        <taxon>Spirotrichea</taxon>
        <taxon>Hypotrichia</taxon>
        <taxon>Euplotida</taxon>
        <taxon>Euplotidae</taxon>
        <taxon>Moneuplotes</taxon>
    </lineage>
</organism>
<accession>A0AAD1XXK9</accession>